<sequence>MENITEKTTQKTRSNLNVRVMVVTAMLSAVSFLLAFLEIPMPLSPSFAMMDLSDLPALIGAFAFAPVTGVVIELIKNGLQLFSTNTGGIGELANFLMGASFVLTAGIIYKRRKTKKTALIACIAASVVMAVVAGLLNYFVLLPMYSVFMPLDQVIAAFGEIIPFIKTKLEVILFSAIPANIIKGLMISVFTMLIYKGVSPILKGEK</sequence>
<keyword evidence="4 8" id="KW-1003">Cell membrane</keyword>
<evidence type="ECO:0000256" key="4">
    <source>
        <dbReference type="ARBA" id="ARBA00022475"/>
    </source>
</evidence>
<feature type="transmembrane region" description="Helical" evidence="9">
    <location>
        <begin position="172"/>
        <end position="195"/>
    </location>
</feature>
<feature type="transmembrane region" description="Helical" evidence="9">
    <location>
        <begin position="118"/>
        <end position="141"/>
    </location>
</feature>
<evidence type="ECO:0000256" key="5">
    <source>
        <dbReference type="ARBA" id="ARBA00022692"/>
    </source>
</evidence>
<proteinExistence type="inferred from homology"/>
<dbReference type="AlphaFoldDB" id="A0A3E3DYZ8"/>
<evidence type="ECO:0000256" key="1">
    <source>
        <dbReference type="ARBA" id="ARBA00004651"/>
    </source>
</evidence>
<evidence type="ECO:0000313" key="11">
    <source>
        <dbReference type="Proteomes" id="UP000261212"/>
    </source>
</evidence>
<dbReference type="GO" id="GO:0032217">
    <property type="term" value="F:riboflavin transmembrane transporter activity"/>
    <property type="evidence" value="ECO:0007669"/>
    <property type="project" value="UniProtKB-UniRule"/>
</dbReference>
<comment type="subcellular location">
    <subcellularLocation>
        <location evidence="1">Cell membrane</location>
        <topology evidence="1">Multi-pass membrane protein</topology>
    </subcellularLocation>
</comment>
<evidence type="ECO:0000256" key="2">
    <source>
        <dbReference type="ARBA" id="ARBA00005540"/>
    </source>
</evidence>
<feature type="transmembrane region" description="Helical" evidence="9">
    <location>
        <begin position="20"/>
        <end position="43"/>
    </location>
</feature>
<dbReference type="GO" id="GO:0005886">
    <property type="term" value="C:plasma membrane"/>
    <property type="evidence" value="ECO:0007669"/>
    <property type="project" value="UniProtKB-SubCell"/>
</dbReference>
<feature type="transmembrane region" description="Helical" evidence="9">
    <location>
        <begin position="55"/>
        <end position="72"/>
    </location>
</feature>
<dbReference type="PANTHER" id="PTHR38438">
    <property type="entry name" value="RIBOFLAVIN TRANSPORTER RIBU"/>
    <property type="match status" value="1"/>
</dbReference>
<evidence type="ECO:0000256" key="8">
    <source>
        <dbReference type="PIRNR" id="PIRNR037778"/>
    </source>
</evidence>
<keyword evidence="6 9" id="KW-1133">Transmembrane helix</keyword>
<dbReference type="InterPro" id="IPR025720">
    <property type="entry name" value="RibU"/>
</dbReference>
<evidence type="ECO:0000256" key="7">
    <source>
        <dbReference type="ARBA" id="ARBA00023136"/>
    </source>
</evidence>
<dbReference type="Pfam" id="PF12822">
    <property type="entry name" value="ECF_trnsprt"/>
    <property type="match status" value="1"/>
</dbReference>
<evidence type="ECO:0000256" key="9">
    <source>
        <dbReference type="SAM" id="Phobius"/>
    </source>
</evidence>
<dbReference type="PIRSF" id="PIRSF037778">
    <property type="entry name" value="UCP037778_transp_RibU"/>
    <property type="match status" value="1"/>
</dbReference>
<reference evidence="10 11" key="1">
    <citation type="submission" date="2018-08" db="EMBL/GenBank/DDBJ databases">
        <title>A genome reference for cultivated species of the human gut microbiota.</title>
        <authorList>
            <person name="Zou Y."/>
            <person name="Xue W."/>
            <person name="Luo G."/>
        </authorList>
    </citation>
    <scope>NUCLEOTIDE SEQUENCE [LARGE SCALE GENOMIC DNA]</scope>
    <source>
        <strain evidence="10 11">AM25-6</strain>
    </source>
</reference>
<dbReference type="InterPro" id="IPR024529">
    <property type="entry name" value="ECF_trnsprt_substrate-spec"/>
</dbReference>
<dbReference type="RefSeq" id="WP_117532168.1">
    <property type="nucleotide sequence ID" value="NZ_QUSM01000003.1"/>
</dbReference>
<dbReference type="Gene3D" id="1.10.1760.20">
    <property type="match status" value="1"/>
</dbReference>
<keyword evidence="5 9" id="KW-0812">Transmembrane</keyword>
<evidence type="ECO:0000256" key="6">
    <source>
        <dbReference type="ARBA" id="ARBA00022989"/>
    </source>
</evidence>
<name>A0A3E3DYZ8_9FIRM</name>
<keyword evidence="3 8" id="KW-0813">Transport</keyword>
<organism evidence="10 11">
    <name type="scientific">Anaerofustis stercorihominis</name>
    <dbReference type="NCBI Taxonomy" id="214853"/>
    <lineage>
        <taxon>Bacteria</taxon>
        <taxon>Bacillati</taxon>
        <taxon>Bacillota</taxon>
        <taxon>Clostridia</taxon>
        <taxon>Eubacteriales</taxon>
        <taxon>Eubacteriaceae</taxon>
        <taxon>Anaerofustis</taxon>
    </lineage>
</organism>
<protein>
    <recommendedName>
        <fullName evidence="8">Riboflavin transporter</fullName>
    </recommendedName>
</protein>
<keyword evidence="7 8" id="KW-0472">Membrane</keyword>
<comment type="function">
    <text evidence="8">Probably a riboflavin-binding protein that interacts with the energy-coupling factor (ECF) ABC-transporter complex.</text>
</comment>
<dbReference type="EMBL" id="QUSM01000003">
    <property type="protein sequence ID" value="RGD74453.1"/>
    <property type="molecule type" value="Genomic_DNA"/>
</dbReference>
<accession>A0A3E3DYZ8</accession>
<evidence type="ECO:0000313" key="10">
    <source>
        <dbReference type="EMBL" id="RGD74453.1"/>
    </source>
</evidence>
<gene>
    <name evidence="10" type="ORF">DW687_06715</name>
</gene>
<dbReference type="PANTHER" id="PTHR38438:SF1">
    <property type="entry name" value="RIBOFLAVIN TRANSPORTER RIBU"/>
    <property type="match status" value="1"/>
</dbReference>
<comment type="similarity">
    <text evidence="2 8">Belongs to the prokaryotic riboflavin transporter (P-RFT) (TC 2.A.87) family.</text>
</comment>
<feature type="transmembrane region" description="Helical" evidence="9">
    <location>
        <begin position="92"/>
        <end position="109"/>
    </location>
</feature>
<comment type="caution">
    <text evidence="10">The sequence shown here is derived from an EMBL/GenBank/DDBJ whole genome shotgun (WGS) entry which is preliminary data.</text>
</comment>
<evidence type="ECO:0000256" key="3">
    <source>
        <dbReference type="ARBA" id="ARBA00022448"/>
    </source>
</evidence>
<dbReference type="Proteomes" id="UP000261212">
    <property type="component" value="Unassembled WGS sequence"/>
</dbReference>